<evidence type="ECO:0000256" key="1">
    <source>
        <dbReference type="SAM" id="MobiDB-lite"/>
    </source>
</evidence>
<feature type="non-terminal residue" evidence="2">
    <location>
        <position position="1"/>
    </location>
</feature>
<evidence type="ECO:0000313" key="3">
    <source>
        <dbReference type="Proteomes" id="UP000789901"/>
    </source>
</evidence>
<feature type="compositionally biased region" description="Polar residues" evidence="1">
    <location>
        <begin position="36"/>
        <end position="47"/>
    </location>
</feature>
<reference evidence="2 3" key="1">
    <citation type="submission" date="2021-06" db="EMBL/GenBank/DDBJ databases">
        <authorList>
            <person name="Kallberg Y."/>
            <person name="Tangrot J."/>
            <person name="Rosling A."/>
        </authorList>
    </citation>
    <scope>NUCLEOTIDE SEQUENCE [LARGE SCALE GENOMIC DNA]</scope>
    <source>
        <strain evidence="2 3">120-4 pot B 10/14</strain>
    </source>
</reference>
<feature type="region of interest" description="Disordered" evidence="1">
    <location>
        <begin position="25"/>
        <end position="54"/>
    </location>
</feature>
<dbReference type="Proteomes" id="UP000789901">
    <property type="component" value="Unassembled WGS sequence"/>
</dbReference>
<feature type="non-terminal residue" evidence="2">
    <location>
        <position position="54"/>
    </location>
</feature>
<keyword evidence="3" id="KW-1185">Reference proteome</keyword>
<organism evidence="2 3">
    <name type="scientific">Gigaspora margarita</name>
    <dbReference type="NCBI Taxonomy" id="4874"/>
    <lineage>
        <taxon>Eukaryota</taxon>
        <taxon>Fungi</taxon>
        <taxon>Fungi incertae sedis</taxon>
        <taxon>Mucoromycota</taxon>
        <taxon>Glomeromycotina</taxon>
        <taxon>Glomeromycetes</taxon>
        <taxon>Diversisporales</taxon>
        <taxon>Gigasporaceae</taxon>
        <taxon>Gigaspora</taxon>
    </lineage>
</organism>
<proteinExistence type="predicted"/>
<gene>
    <name evidence="2" type="ORF">GMARGA_LOCUS9439</name>
</gene>
<comment type="caution">
    <text evidence="2">The sequence shown here is derived from an EMBL/GenBank/DDBJ whole genome shotgun (WGS) entry which is preliminary data.</text>
</comment>
<accession>A0ABN7US64</accession>
<name>A0ABN7US64_GIGMA</name>
<protein>
    <submittedName>
        <fullName evidence="2">9997_t:CDS:1</fullName>
    </submittedName>
</protein>
<evidence type="ECO:0000313" key="2">
    <source>
        <dbReference type="EMBL" id="CAG8652660.1"/>
    </source>
</evidence>
<sequence length="54" mass="6109">MSTAYSICLSTILLHNNRENVTVNKENLSNKDDNENFSSKFLSSSDNNNKDPED</sequence>
<dbReference type="EMBL" id="CAJVQB010005071">
    <property type="protein sequence ID" value="CAG8652660.1"/>
    <property type="molecule type" value="Genomic_DNA"/>
</dbReference>